<evidence type="ECO:0008006" key="3">
    <source>
        <dbReference type="Google" id="ProtNLM"/>
    </source>
</evidence>
<evidence type="ECO:0000313" key="1">
    <source>
        <dbReference type="EMBL" id="BCS83408.1"/>
    </source>
</evidence>
<dbReference type="RefSeq" id="YP_010842016.1">
    <property type="nucleotide sequence ID" value="NC_079139.1"/>
</dbReference>
<evidence type="ECO:0000313" key="2">
    <source>
        <dbReference type="Proteomes" id="UP001321479"/>
    </source>
</evidence>
<sequence length="83" mass="9361">MSETKHEEIISIAETQKSPQFKLVSFTPVGYKVINYPTKYCVLCKGELVNPCSVCPSDSSDCGITNKDEAYYHIHCQQNIKTK</sequence>
<name>A0ABM7NTA6_9VIRU</name>
<proteinExistence type="predicted"/>
<organism evidence="1 2">
    <name type="scientific">Cotonvirus japonicus</name>
    <dbReference type="NCBI Taxonomy" id="2811091"/>
    <lineage>
        <taxon>Viruses</taxon>
        <taxon>Varidnaviria</taxon>
        <taxon>Bamfordvirae</taxon>
        <taxon>Nucleocytoviricota</taxon>
        <taxon>Megaviricetes</taxon>
        <taxon>Imitervirales</taxon>
        <taxon>Mimiviridae</taxon>
        <taxon>Megamimivirinae</taxon>
        <taxon>Cotonvirus</taxon>
        <taxon>Cotonvirus japonicum</taxon>
    </lineage>
</organism>
<keyword evidence="2" id="KW-1185">Reference proteome</keyword>
<protein>
    <recommendedName>
        <fullName evidence="3">PHD-type domain-containing protein</fullName>
    </recommendedName>
</protein>
<dbReference type="Proteomes" id="UP001321479">
    <property type="component" value="Segment"/>
</dbReference>
<reference evidence="1 2" key="1">
    <citation type="submission" date="2021-02" db="EMBL/GenBank/DDBJ databases">
        <title>Cotonvirus japonicus, which uses Golgi apparatus of host cells for its virion factory, phylogenetically links tailed tupanvirus and icosahedral mimivirus.</title>
        <authorList>
            <person name="Takahashi H."/>
            <person name="Fukaya S."/>
            <person name="Song C."/>
            <person name="Murata K."/>
            <person name="Takemura M."/>
        </authorList>
    </citation>
    <scope>NUCLEOTIDE SEQUENCE [LARGE SCALE GENOMIC DNA]</scope>
</reference>
<dbReference type="GeneID" id="80558613"/>
<dbReference type="EMBL" id="AP024483">
    <property type="protein sequence ID" value="BCS83408.1"/>
    <property type="molecule type" value="Genomic_DNA"/>
</dbReference>
<accession>A0ABM7NTA6</accession>